<feature type="domain" description="YspA cpYpsA-related SLOG" evidence="1">
    <location>
        <begin position="3"/>
        <end position="68"/>
    </location>
</feature>
<reference evidence="2" key="1">
    <citation type="submission" date="2020-08" db="EMBL/GenBank/DDBJ databases">
        <title>Genome public.</title>
        <authorList>
            <person name="Liu C."/>
            <person name="Sun Q."/>
        </authorList>
    </citation>
    <scope>NUCLEOTIDE SEQUENCE</scope>
    <source>
        <strain evidence="2">BX15</strain>
    </source>
</reference>
<evidence type="ECO:0000259" key="1">
    <source>
        <dbReference type="Pfam" id="PF10686"/>
    </source>
</evidence>
<proteinExistence type="predicted"/>
<gene>
    <name evidence="2" type="ORF">H8Z83_03840</name>
</gene>
<protein>
    <submittedName>
        <fullName evidence="2">DUF2493 domain-containing protein</fullName>
    </submittedName>
</protein>
<keyword evidence="3" id="KW-1185">Reference proteome</keyword>
<accession>A0A923MG50</accession>
<dbReference type="SUPFAM" id="SSF102405">
    <property type="entry name" value="MCP/YpsA-like"/>
    <property type="match status" value="1"/>
</dbReference>
<dbReference type="Pfam" id="PF10686">
    <property type="entry name" value="YAcAr"/>
    <property type="match status" value="1"/>
</dbReference>
<name>A0A923MG50_9FIRM</name>
<dbReference type="EMBL" id="JACOQI010000002">
    <property type="protein sequence ID" value="MBC5769456.1"/>
    <property type="molecule type" value="Genomic_DNA"/>
</dbReference>
<evidence type="ECO:0000313" key="2">
    <source>
        <dbReference type="EMBL" id="MBC5769456.1"/>
    </source>
</evidence>
<dbReference type="InterPro" id="IPR019627">
    <property type="entry name" value="YAcAr"/>
</dbReference>
<organism evidence="2 3">
    <name type="scientific">Dysosmobacter segnis</name>
    <dbReference type="NCBI Taxonomy" id="2763042"/>
    <lineage>
        <taxon>Bacteria</taxon>
        <taxon>Bacillati</taxon>
        <taxon>Bacillota</taxon>
        <taxon>Clostridia</taxon>
        <taxon>Eubacteriales</taxon>
        <taxon>Oscillospiraceae</taxon>
        <taxon>Dysosmobacter</taxon>
    </lineage>
</organism>
<dbReference type="Proteomes" id="UP000620327">
    <property type="component" value="Unassembled WGS sequence"/>
</dbReference>
<comment type="caution">
    <text evidence="2">The sequence shown here is derived from an EMBL/GenBank/DDBJ whole genome shotgun (WGS) entry which is preliminary data.</text>
</comment>
<dbReference type="Gene3D" id="3.40.50.450">
    <property type="match status" value="1"/>
</dbReference>
<dbReference type="RefSeq" id="WP_130849518.1">
    <property type="nucleotide sequence ID" value="NZ_JACOQI010000002.1"/>
</dbReference>
<dbReference type="AlphaFoldDB" id="A0A923MG50"/>
<evidence type="ECO:0000313" key="3">
    <source>
        <dbReference type="Proteomes" id="UP000620327"/>
    </source>
</evidence>
<sequence>MFRVIIAGGRDFDDYQLLKATMDKLLCNITDEITVVCGQAKGADTLGEQYAMEKGYAIDYYPAQWKLYGKRAGYLRNEQMAQNADALAAFWNGESRGTKHMIELAKRYGLKVRVKRY</sequence>